<gene>
    <name evidence="1" type="ORF">YEW_EJ18580</name>
</gene>
<organism evidence="1">
    <name type="scientific">Yersinia enterocolitica W22703</name>
    <dbReference type="NCBI Taxonomy" id="913028"/>
    <lineage>
        <taxon>Bacteria</taxon>
        <taxon>Pseudomonadati</taxon>
        <taxon>Pseudomonadota</taxon>
        <taxon>Gammaproteobacteria</taxon>
        <taxon>Enterobacterales</taxon>
        <taxon>Yersiniaceae</taxon>
        <taxon>Yersinia</taxon>
    </lineage>
</organism>
<dbReference type="InterPro" id="IPR018680">
    <property type="entry name" value="DUF2164"/>
</dbReference>
<dbReference type="Pfam" id="PF09932">
    <property type="entry name" value="DUF2164"/>
    <property type="match status" value="1"/>
</dbReference>
<name>F4N0Q4_YEREN</name>
<reference evidence="1" key="1">
    <citation type="journal article" date="2011" name="BMC Genomics">
        <title>Shotgun sequencing of Yersinia enterocolitica strain W22703 (biotype 2, serotype O:9): genomic evidence for oscillation between invertebrates and mammals.</title>
        <authorList>
            <person name="Fuchs T.M."/>
            <person name="Brandt K."/>
            <person name="Starke M."/>
            <person name="Rattei T."/>
        </authorList>
    </citation>
    <scope>NUCLEOTIDE SEQUENCE</scope>
</reference>
<accession>F4N0Q4</accession>
<evidence type="ECO:0000313" key="1">
    <source>
        <dbReference type="EMBL" id="CBX71662.1"/>
    </source>
</evidence>
<protein>
    <recommendedName>
        <fullName evidence="2">DUF2164 domain-containing protein</fullName>
    </recommendedName>
</protein>
<dbReference type="AlphaFoldDB" id="F4N0Q4"/>
<dbReference type="EMBL" id="FR718626">
    <property type="protein sequence ID" value="CBX71662.1"/>
    <property type="molecule type" value="Genomic_DNA"/>
</dbReference>
<proteinExistence type="predicted"/>
<sequence>MNKTIIGAAMAEITFTREQTQRMTYKLQRYLEQEHNIELEDFDAEFLLQFISRELGVHFYNQGINDAIARVEAKILDISDSILWLEKPVQD</sequence>
<evidence type="ECO:0008006" key="2">
    <source>
        <dbReference type="Google" id="ProtNLM"/>
    </source>
</evidence>